<accession>A0ABP7SPP7</accession>
<sequence>MTGCRAAPGLAPRSATRFSYRRPQIARRGDPQSNLTHVGLRSPTYDLPGRTRLGSTERNPF</sequence>
<keyword evidence="3" id="KW-1185">Reference proteome</keyword>
<comment type="caution">
    <text evidence="2">The sequence shown here is derived from an EMBL/GenBank/DDBJ whole genome shotgun (WGS) entry which is preliminary data.</text>
</comment>
<evidence type="ECO:0000313" key="2">
    <source>
        <dbReference type="EMBL" id="GAA4014745.1"/>
    </source>
</evidence>
<evidence type="ECO:0000313" key="3">
    <source>
        <dbReference type="Proteomes" id="UP001501353"/>
    </source>
</evidence>
<dbReference type="EMBL" id="BAAAZE010000005">
    <property type="protein sequence ID" value="GAA4014745.1"/>
    <property type="molecule type" value="Genomic_DNA"/>
</dbReference>
<feature type="region of interest" description="Disordered" evidence="1">
    <location>
        <begin position="1"/>
        <end position="61"/>
    </location>
</feature>
<evidence type="ECO:0000256" key="1">
    <source>
        <dbReference type="SAM" id="MobiDB-lite"/>
    </source>
</evidence>
<name>A0ABP7SPP7_9BURK</name>
<proteinExistence type="predicted"/>
<dbReference type="Proteomes" id="UP001501353">
    <property type="component" value="Unassembled WGS sequence"/>
</dbReference>
<reference evidence="3" key="1">
    <citation type="journal article" date="2019" name="Int. J. Syst. Evol. Microbiol.">
        <title>The Global Catalogue of Microorganisms (GCM) 10K type strain sequencing project: providing services to taxonomists for standard genome sequencing and annotation.</title>
        <authorList>
            <consortium name="The Broad Institute Genomics Platform"/>
            <consortium name="The Broad Institute Genome Sequencing Center for Infectious Disease"/>
            <person name="Wu L."/>
            <person name="Ma J."/>
        </authorList>
    </citation>
    <scope>NUCLEOTIDE SEQUENCE [LARGE SCALE GENOMIC DNA]</scope>
    <source>
        <strain evidence="3">JCM 16673</strain>
    </source>
</reference>
<protein>
    <submittedName>
        <fullName evidence="2">Uncharacterized protein</fullName>
    </submittedName>
</protein>
<organism evidence="2 3">
    <name type="scientific">Actimicrobium antarcticum</name>
    <dbReference type="NCBI Taxonomy" id="1051899"/>
    <lineage>
        <taxon>Bacteria</taxon>
        <taxon>Pseudomonadati</taxon>
        <taxon>Pseudomonadota</taxon>
        <taxon>Betaproteobacteria</taxon>
        <taxon>Burkholderiales</taxon>
        <taxon>Oxalobacteraceae</taxon>
        <taxon>Actimicrobium</taxon>
    </lineage>
</organism>
<gene>
    <name evidence="2" type="ORF">GCM10022212_06640</name>
</gene>